<dbReference type="RefSeq" id="WP_180678281.1">
    <property type="nucleotide sequence ID" value="NZ_JACCKA010000055.1"/>
</dbReference>
<accession>A0A853JBA2</accession>
<keyword evidence="2" id="KW-0378">Hydrolase</keyword>
<dbReference type="Pfam" id="PF03372">
    <property type="entry name" value="Exo_endo_phos"/>
    <property type="match status" value="1"/>
</dbReference>
<dbReference type="Proteomes" id="UP000578091">
    <property type="component" value="Unassembled WGS sequence"/>
</dbReference>
<dbReference type="AlphaFoldDB" id="A0A853JBA2"/>
<evidence type="ECO:0000259" key="1">
    <source>
        <dbReference type="Pfam" id="PF03372"/>
    </source>
</evidence>
<keyword evidence="2" id="KW-0269">Exonuclease</keyword>
<name>A0A853JBA2_9GAMM</name>
<comment type="caution">
    <text evidence="2">The sequence shown here is derived from an EMBL/GenBank/DDBJ whole genome shotgun (WGS) entry which is preliminary data.</text>
</comment>
<keyword evidence="2" id="KW-0540">Nuclease</keyword>
<dbReference type="Gene3D" id="3.60.10.10">
    <property type="entry name" value="Endonuclease/exonuclease/phosphatase"/>
    <property type="match status" value="1"/>
</dbReference>
<dbReference type="InterPro" id="IPR036691">
    <property type="entry name" value="Endo/exonu/phosph_ase_sf"/>
</dbReference>
<reference evidence="2 3" key="1">
    <citation type="submission" date="2020-07" db="EMBL/GenBank/DDBJ databases">
        <title>Luteimonas sp. SJ-92.</title>
        <authorList>
            <person name="Huang X.-X."/>
            <person name="Xu L."/>
            <person name="Sun J.-Q."/>
        </authorList>
    </citation>
    <scope>NUCLEOTIDE SEQUENCE [LARGE SCALE GENOMIC DNA]</scope>
    <source>
        <strain evidence="2 3">SJ-92</strain>
    </source>
</reference>
<dbReference type="GO" id="GO:0004527">
    <property type="term" value="F:exonuclease activity"/>
    <property type="evidence" value="ECO:0007669"/>
    <property type="project" value="UniProtKB-KW"/>
</dbReference>
<dbReference type="EMBL" id="JACCKA010000055">
    <property type="protein sequence ID" value="NZA26491.1"/>
    <property type="molecule type" value="Genomic_DNA"/>
</dbReference>
<dbReference type="SUPFAM" id="SSF56219">
    <property type="entry name" value="DNase I-like"/>
    <property type="match status" value="1"/>
</dbReference>
<evidence type="ECO:0000313" key="2">
    <source>
        <dbReference type="EMBL" id="NZA26491.1"/>
    </source>
</evidence>
<protein>
    <submittedName>
        <fullName evidence="2">Endonuclease/exonuclease/phosphatase family protein</fullName>
    </submittedName>
</protein>
<evidence type="ECO:0000313" key="3">
    <source>
        <dbReference type="Proteomes" id="UP000578091"/>
    </source>
</evidence>
<gene>
    <name evidence="2" type="ORF">H0E84_08835</name>
</gene>
<dbReference type="CDD" id="cd10283">
    <property type="entry name" value="MnuA_DNase1-like"/>
    <property type="match status" value="1"/>
</dbReference>
<sequence>MDHSQYSVAATEDLVRLRRRIARAGVPARRTDANVIVGTWNIQKFGGFHPAWAENPGSPKRNLRALALIAEIVRCFDVIALQEVQRETAALRHLMAEFLGPHWAVLLTDVTAGDKGNSERLAYLYDTRRVLPSGLSGEIVLPPAPAGLPEQFDRTPYIAGFRAGGEHFTLLTAHIRYGELPADRLAELQRFAGHTAHELRARTRSGQSREEPNLLVLGDFNIDKRQGNPLFDAFVETGLWVPEALQAVRTTTGKVAKHYDQIAWFQGEDFGLRPSGRAGTIDFAGAVYQEFSQSQVSPRVSDHLPLWIEFATDRSDEAMARVLGADANSPDPFVAVPD</sequence>
<feature type="domain" description="Endonuclease/exonuclease/phosphatase" evidence="1">
    <location>
        <begin position="38"/>
        <end position="284"/>
    </location>
</feature>
<dbReference type="GO" id="GO:0004519">
    <property type="term" value="F:endonuclease activity"/>
    <property type="evidence" value="ECO:0007669"/>
    <property type="project" value="UniProtKB-KW"/>
</dbReference>
<keyword evidence="2" id="KW-0255">Endonuclease</keyword>
<organism evidence="2 3">
    <name type="scientific">Luteimonas salinisoli</name>
    <dbReference type="NCBI Taxonomy" id="2752307"/>
    <lineage>
        <taxon>Bacteria</taxon>
        <taxon>Pseudomonadati</taxon>
        <taxon>Pseudomonadota</taxon>
        <taxon>Gammaproteobacteria</taxon>
        <taxon>Lysobacterales</taxon>
        <taxon>Lysobacteraceae</taxon>
        <taxon>Luteimonas</taxon>
    </lineage>
</organism>
<keyword evidence="3" id="KW-1185">Reference proteome</keyword>
<proteinExistence type="predicted"/>
<dbReference type="InterPro" id="IPR005135">
    <property type="entry name" value="Endo/exonuclease/phosphatase"/>
</dbReference>